<gene>
    <name evidence="1" type="ORF">M9H77_35459</name>
</gene>
<accession>A0ACB9ZQT1</accession>
<name>A0ACB9ZQT1_CATRO</name>
<organism evidence="1 2">
    <name type="scientific">Catharanthus roseus</name>
    <name type="common">Madagascar periwinkle</name>
    <name type="synonym">Vinca rosea</name>
    <dbReference type="NCBI Taxonomy" id="4058"/>
    <lineage>
        <taxon>Eukaryota</taxon>
        <taxon>Viridiplantae</taxon>
        <taxon>Streptophyta</taxon>
        <taxon>Embryophyta</taxon>
        <taxon>Tracheophyta</taxon>
        <taxon>Spermatophyta</taxon>
        <taxon>Magnoliopsida</taxon>
        <taxon>eudicotyledons</taxon>
        <taxon>Gunneridae</taxon>
        <taxon>Pentapetalae</taxon>
        <taxon>asterids</taxon>
        <taxon>lamiids</taxon>
        <taxon>Gentianales</taxon>
        <taxon>Apocynaceae</taxon>
        <taxon>Rauvolfioideae</taxon>
        <taxon>Vinceae</taxon>
        <taxon>Catharanthinae</taxon>
        <taxon>Catharanthus</taxon>
    </lineage>
</organism>
<dbReference type="EMBL" id="CM044708">
    <property type="protein sequence ID" value="KAI5649454.1"/>
    <property type="molecule type" value="Genomic_DNA"/>
</dbReference>
<comment type="caution">
    <text evidence="1">The sequence shown here is derived from an EMBL/GenBank/DDBJ whole genome shotgun (WGS) entry which is preliminary data.</text>
</comment>
<proteinExistence type="predicted"/>
<evidence type="ECO:0000313" key="2">
    <source>
        <dbReference type="Proteomes" id="UP001060085"/>
    </source>
</evidence>
<protein>
    <submittedName>
        <fullName evidence="1">Uncharacterized protein</fullName>
    </submittedName>
</protein>
<dbReference type="Proteomes" id="UP001060085">
    <property type="component" value="Linkage Group LG08"/>
</dbReference>
<reference evidence="2" key="1">
    <citation type="journal article" date="2023" name="Nat. Plants">
        <title>Single-cell RNA sequencing provides a high-resolution roadmap for understanding the multicellular compartmentation of specialized metabolism.</title>
        <authorList>
            <person name="Sun S."/>
            <person name="Shen X."/>
            <person name="Li Y."/>
            <person name="Li Y."/>
            <person name="Wang S."/>
            <person name="Li R."/>
            <person name="Zhang H."/>
            <person name="Shen G."/>
            <person name="Guo B."/>
            <person name="Wei J."/>
            <person name="Xu J."/>
            <person name="St-Pierre B."/>
            <person name="Chen S."/>
            <person name="Sun C."/>
        </authorList>
    </citation>
    <scope>NUCLEOTIDE SEQUENCE [LARGE SCALE GENOMIC DNA]</scope>
</reference>
<evidence type="ECO:0000313" key="1">
    <source>
        <dbReference type="EMBL" id="KAI5649454.1"/>
    </source>
</evidence>
<keyword evidence="2" id="KW-1185">Reference proteome</keyword>
<sequence length="91" mass="10221">MVGLRRLKMISKEDIVDKEENSEDQEIASFEGDEKGMNLVIIRVLTTQLEEFEGQGKASKLFSIISITCTQGFNGQIERIVTLVDKSQANQ</sequence>